<accession>A0A2A9PL86</accession>
<gene>
    <name evidence="1" type="ORF">XA68_14967</name>
</gene>
<organism evidence="1 2">
    <name type="scientific">Ophiocordyceps unilateralis</name>
    <name type="common">Zombie-ant fungus</name>
    <name type="synonym">Torrubia unilateralis</name>
    <dbReference type="NCBI Taxonomy" id="268505"/>
    <lineage>
        <taxon>Eukaryota</taxon>
        <taxon>Fungi</taxon>
        <taxon>Dikarya</taxon>
        <taxon>Ascomycota</taxon>
        <taxon>Pezizomycotina</taxon>
        <taxon>Sordariomycetes</taxon>
        <taxon>Hypocreomycetidae</taxon>
        <taxon>Hypocreales</taxon>
        <taxon>Ophiocordycipitaceae</taxon>
        <taxon>Ophiocordyceps</taxon>
    </lineage>
</organism>
<evidence type="ECO:0000313" key="2">
    <source>
        <dbReference type="Proteomes" id="UP000037136"/>
    </source>
</evidence>
<reference evidence="1 2" key="2">
    <citation type="journal article" date="2017" name="Sci. Rep.">
        <title>Ant-infecting Ophiocordyceps genomes reveal a high diversity of potential behavioral manipulation genes and a possible major role for enterotoxins.</title>
        <authorList>
            <person name="de Bekker C."/>
            <person name="Ohm R.A."/>
            <person name="Evans H.C."/>
            <person name="Brachmann A."/>
            <person name="Hughes D.P."/>
        </authorList>
    </citation>
    <scope>NUCLEOTIDE SEQUENCE [LARGE SCALE GENOMIC DNA]</scope>
    <source>
        <strain evidence="1 2">SC16a</strain>
    </source>
</reference>
<evidence type="ECO:0000313" key="1">
    <source>
        <dbReference type="EMBL" id="PFH62128.1"/>
    </source>
</evidence>
<reference evidence="1 2" key="1">
    <citation type="journal article" date="2015" name="BMC Genomics">
        <title>Gene expression during zombie ant biting behavior reflects the complexity underlying fungal parasitic behavioral manipulation.</title>
        <authorList>
            <person name="de Bekker C."/>
            <person name="Ohm R.A."/>
            <person name="Loreto R.G."/>
            <person name="Sebastian A."/>
            <person name="Albert I."/>
            <person name="Merrow M."/>
            <person name="Brachmann A."/>
            <person name="Hughes D.P."/>
        </authorList>
    </citation>
    <scope>NUCLEOTIDE SEQUENCE [LARGE SCALE GENOMIC DNA]</scope>
    <source>
        <strain evidence="1 2">SC16a</strain>
    </source>
</reference>
<protein>
    <submittedName>
        <fullName evidence="1">Uncharacterized protein</fullName>
    </submittedName>
</protein>
<keyword evidence="2" id="KW-1185">Reference proteome</keyword>
<dbReference type="AlphaFoldDB" id="A0A2A9PL86"/>
<dbReference type="EMBL" id="LAZP02000040">
    <property type="protein sequence ID" value="PFH62128.1"/>
    <property type="molecule type" value="Genomic_DNA"/>
</dbReference>
<proteinExistence type="predicted"/>
<sequence length="71" mass="8473">MLEDRRHFLDYKKVPSDHQDWIIVSFINLIPILYHPATALEASIPYQSTLHHIFVKTLHHHFQVKMRPTLS</sequence>
<dbReference type="Proteomes" id="UP000037136">
    <property type="component" value="Unassembled WGS sequence"/>
</dbReference>
<comment type="caution">
    <text evidence="1">The sequence shown here is derived from an EMBL/GenBank/DDBJ whole genome shotgun (WGS) entry which is preliminary data.</text>
</comment>
<name>A0A2A9PL86_OPHUN</name>